<dbReference type="Gene3D" id="2.50.20.10">
    <property type="entry name" value="Lipoprotein localisation LolA/LolB/LppX"/>
    <property type="match status" value="1"/>
</dbReference>
<accession>A0A250JSP2</accession>
<gene>
    <name evidence="3" type="ORF">MYMAC_001728</name>
</gene>
<dbReference type="EMBL" id="CP022203">
    <property type="protein sequence ID" value="ATB46136.1"/>
    <property type="molecule type" value="Genomic_DNA"/>
</dbReference>
<dbReference type="AlphaFoldDB" id="A0A250JSP2"/>
<keyword evidence="4" id="KW-1185">Reference proteome</keyword>
<sequence length="266" mass="30318">MNARRPLSILLLGWALLLPAAALAEAAPKPAEAAPKLAPDALLRHIDEKMSFTSDYKGVIRLYETRKDGAKRAMEVHVYRREADNDLLFLSTKPRHLAGMGTLRIGRNLWDYEATTGSWRRNTQRTNLLNTFTCEADFDRSRLAEDYAGKDEGDDTVNGVAYRKLLLTAKNDQVTFPLMRIWVDPQNNIVKKVGYTASGRTLRTDIVRSYQRIKDPLSGKHVLHYKEVLETEEQEGTQMVVRYDEVVLAPLDANIFTKAWLESRLR</sequence>
<feature type="signal peptide" evidence="1">
    <location>
        <begin position="1"/>
        <end position="26"/>
    </location>
</feature>
<dbReference type="InterPro" id="IPR033399">
    <property type="entry name" value="TP_0789-like"/>
</dbReference>
<proteinExistence type="predicted"/>
<reference evidence="3 4" key="1">
    <citation type="submission" date="2017-06" db="EMBL/GenBank/DDBJ databases">
        <title>Sequencing and comparative analysis of myxobacterial genomes.</title>
        <authorList>
            <person name="Rupp O."/>
            <person name="Goesmann A."/>
            <person name="Sogaard-Andersen L."/>
        </authorList>
    </citation>
    <scope>NUCLEOTIDE SEQUENCE [LARGE SCALE GENOMIC DNA]</scope>
    <source>
        <strain evidence="3 4">DSM 14697</strain>
    </source>
</reference>
<dbReference type="RefSeq" id="WP_239989424.1">
    <property type="nucleotide sequence ID" value="NZ_CP022203.1"/>
</dbReference>
<name>A0A250JSP2_9BACT</name>
<feature type="domain" description="Uncharacterized protein TP-0789" evidence="2">
    <location>
        <begin position="85"/>
        <end position="262"/>
    </location>
</feature>
<dbReference type="CDD" id="cd16329">
    <property type="entry name" value="LolA_like"/>
    <property type="match status" value="1"/>
</dbReference>
<feature type="chain" id="PRO_5012377278" description="Uncharacterized protein TP-0789 domain-containing protein" evidence="1">
    <location>
        <begin position="27"/>
        <end position="266"/>
    </location>
</feature>
<evidence type="ECO:0000313" key="3">
    <source>
        <dbReference type="EMBL" id="ATB46136.1"/>
    </source>
</evidence>
<evidence type="ECO:0000313" key="4">
    <source>
        <dbReference type="Proteomes" id="UP000217343"/>
    </source>
</evidence>
<protein>
    <recommendedName>
        <fullName evidence="2">Uncharacterized protein TP-0789 domain-containing protein</fullName>
    </recommendedName>
</protein>
<organism evidence="3 4">
    <name type="scientific">Corallococcus macrosporus DSM 14697</name>
    <dbReference type="NCBI Taxonomy" id="1189310"/>
    <lineage>
        <taxon>Bacteria</taxon>
        <taxon>Pseudomonadati</taxon>
        <taxon>Myxococcota</taxon>
        <taxon>Myxococcia</taxon>
        <taxon>Myxococcales</taxon>
        <taxon>Cystobacterineae</taxon>
        <taxon>Myxococcaceae</taxon>
        <taxon>Corallococcus</taxon>
    </lineage>
</organism>
<dbReference type="Pfam" id="PF17131">
    <property type="entry name" value="LolA_like"/>
    <property type="match status" value="1"/>
</dbReference>
<evidence type="ECO:0000256" key="1">
    <source>
        <dbReference type="SAM" id="SignalP"/>
    </source>
</evidence>
<dbReference type="Proteomes" id="UP000217343">
    <property type="component" value="Chromosome"/>
</dbReference>
<evidence type="ECO:0000259" key="2">
    <source>
        <dbReference type="Pfam" id="PF17131"/>
    </source>
</evidence>
<dbReference type="KEGG" id="mmas:MYMAC_001728"/>
<keyword evidence="1" id="KW-0732">Signal</keyword>